<sequence>DIYDGQLYKSLLNRQLIKDEQDIVLIKSLDRYQIFCQQHDDTWIIMLINNNIPLEDCVKQENLLVAAIISGSKCSKDFNSFMQPIIDKLKNLK</sequence>
<gene>
    <name evidence="1" type="ORF">GMARGA_LOCUS42157</name>
</gene>
<dbReference type="Proteomes" id="UP000789901">
    <property type="component" value="Unassembled WGS sequence"/>
</dbReference>
<reference evidence="1 2" key="1">
    <citation type="submission" date="2021-06" db="EMBL/GenBank/DDBJ databases">
        <authorList>
            <person name="Kallberg Y."/>
            <person name="Tangrot J."/>
            <person name="Rosling A."/>
        </authorList>
    </citation>
    <scope>NUCLEOTIDE SEQUENCE [LARGE SCALE GENOMIC DNA]</scope>
    <source>
        <strain evidence="1 2">120-4 pot B 10/14</strain>
    </source>
</reference>
<dbReference type="InterPro" id="IPR004242">
    <property type="entry name" value="Transposase_21"/>
</dbReference>
<comment type="caution">
    <text evidence="1">The sequence shown here is derived from an EMBL/GenBank/DDBJ whole genome shotgun (WGS) entry which is preliminary data.</text>
</comment>
<name>A0ABN7XDI6_GIGMA</name>
<evidence type="ECO:0000313" key="1">
    <source>
        <dbReference type="EMBL" id="CAG8853336.1"/>
    </source>
</evidence>
<feature type="non-terminal residue" evidence="1">
    <location>
        <position position="93"/>
    </location>
</feature>
<feature type="non-terminal residue" evidence="1">
    <location>
        <position position="1"/>
    </location>
</feature>
<protein>
    <submittedName>
        <fullName evidence="1">1249_t:CDS:1</fullName>
    </submittedName>
</protein>
<keyword evidence="2" id="KW-1185">Reference proteome</keyword>
<organism evidence="1 2">
    <name type="scientific">Gigaspora margarita</name>
    <dbReference type="NCBI Taxonomy" id="4874"/>
    <lineage>
        <taxon>Eukaryota</taxon>
        <taxon>Fungi</taxon>
        <taxon>Fungi incertae sedis</taxon>
        <taxon>Mucoromycota</taxon>
        <taxon>Glomeromycotina</taxon>
        <taxon>Glomeromycetes</taxon>
        <taxon>Diversisporales</taxon>
        <taxon>Gigasporaceae</taxon>
        <taxon>Gigaspora</taxon>
    </lineage>
</organism>
<proteinExistence type="predicted"/>
<accession>A0ABN7XDI6</accession>
<evidence type="ECO:0000313" key="2">
    <source>
        <dbReference type="Proteomes" id="UP000789901"/>
    </source>
</evidence>
<dbReference type="Pfam" id="PF02992">
    <property type="entry name" value="Transposase_21"/>
    <property type="match status" value="1"/>
</dbReference>
<dbReference type="EMBL" id="CAJVQB010122807">
    <property type="protein sequence ID" value="CAG8853336.1"/>
    <property type="molecule type" value="Genomic_DNA"/>
</dbReference>